<evidence type="ECO:0008006" key="3">
    <source>
        <dbReference type="Google" id="ProtNLM"/>
    </source>
</evidence>
<dbReference type="EMBL" id="JASAOK010000033">
    <property type="protein sequence ID" value="KAK6218384.1"/>
    <property type="molecule type" value="Genomic_DNA"/>
</dbReference>
<reference evidence="1 2" key="1">
    <citation type="submission" date="2023-04" db="EMBL/GenBank/DDBJ databases">
        <title>Colletotrichum tabacum stain YC1 causing leaf anthracnose on Nicotiana tabacum(L.) cv.</title>
        <authorList>
            <person name="Ji Z."/>
            <person name="Wang M."/>
            <person name="Zhang J."/>
            <person name="Wang N."/>
            <person name="Zhou Z."/>
        </authorList>
    </citation>
    <scope>NUCLEOTIDE SEQUENCE [LARGE SCALE GENOMIC DNA]</scope>
    <source>
        <strain evidence="1 2">YC1</strain>
    </source>
</reference>
<dbReference type="AlphaFoldDB" id="A0AAV9TCP8"/>
<organism evidence="1 2">
    <name type="scientific">Colletotrichum tabaci</name>
    <dbReference type="NCBI Taxonomy" id="1209068"/>
    <lineage>
        <taxon>Eukaryota</taxon>
        <taxon>Fungi</taxon>
        <taxon>Dikarya</taxon>
        <taxon>Ascomycota</taxon>
        <taxon>Pezizomycotina</taxon>
        <taxon>Sordariomycetes</taxon>
        <taxon>Hypocreomycetidae</taxon>
        <taxon>Glomerellales</taxon>
        <taxon>Glomerellaceae</taxon>
        <taxon>Colletotrichum</taxon>
        <taxon>Colletotrichum destructivum species complex</taxon>
    </lineage>
</organism>
<gene>
    <name evidence="1" type="ORF">QIS74_06264</name>
</gene>
<name>A0AAV9TCP8_9PEZI</name>
<sequence length="147" mass="16919">MYYSFEGLNLDYDRSDAVSAQSNPTTIRSTVTWWDKKVIWQRDMWSSCWNMYLFLTISLAFAVAHHPYYQSRHTLAIRTNGSISRGTRVWGRPASRRDSRAMKLRYGIPIRKGSESNGPRLQPRPTVPVFGFGIEGQQVDQVYHAGS</sequence>
<evidence type="ECO:0000313" key="2">
    <source>
        <dbReference type="Proteomes" id="UP001327957"/>
    </source>
</evidence>
<accession>A0AAV9TCP8</accession>
<evidence type="ECO:0000313" key="1">
    <source>
        <dbReference type="EMBL" id="KAK6218384.1"/>
    </source>
</evidence>
<proteinExistence type="predicted"/>
<protein>
    <recommendedName>
        <fullName evidence="3">Integral membrane protein</fullName>
    </recommendedName>
</protein>
<keyword evidence="2" id="KW-1185">Reference proteome</keyword>
<comment type="caution">
    <text evidence="1">The sequence shown here is derived from an EMBL/GenBank/DDBJ whole genome shotgun (WGS) entry which is preliminary data.</text>
</comment>
<dbReference type="Proteomes" id="UP001327957">
    <property type="component" value="Unassembled WGS sequence"/>
</dbReference>